<dbReference type="GO" id="GO:0022857">
    <property type="term" value="F:transmembrane transporter activity"/>
    <property type="evidence" value="ECO:0007669"/>
    <property type="project" value="InterPro"/>
</dbReference>
<feature type="domain" description="Major facilitator superfamily (MFS) profile" evidence="5">
    <location>
        <begin position="47"/>
        <end position="491"/>
    </location>
</feature>
<feature type="transmembrane region" description="Helical" evidence="4">
    <location>
        <begin position="190"/>
        <end position="209"/>
    </location>
</feature>
<dbReference type="InterPro" id="IPR036259">
    <property type="entry name" value="MFS_trans_sf"/>
</dbReference>
<keyword evidence="3 4" id="KW-0472">Membrane</keyword>
<evidence type="ECO:0000256" key="3">
    <source>
        <dbReference type="ARBA" id="ARBA00023136"/>
    </source>
</evidence>
<feature type="transmembrane region" description="Helical" evidence="4">
    <location>
        <begin position="367"/>
        <end position="385"/>
    </location>
</feature>
<dbReference type="OrthoDB" id="9793415at2"/>
<evidence type="ECO:0000256" key="1">
    <source>
        <dbReference type="ARBA" id="ARBA00022692"/>
    </source>
</evidence>
<evidence type="ECO:0000313" key="7">
    <source>
        <dbReference type="Proteomes" id="UP000036102"/>
    </source>
</evidence>
<feature type="transmembrane region" description="Helical" evidence="4">
    <location>
        <begin position="221"/>
        <end position="243"/>
    </location>
</feature>
<organism evidence="6 7">
    <name type="scientific">Marinobacter subterrani</name>
    <dbReference type="NCBI Taxonomy" id="1658765"/>
    <lineage>
        <taxon>Bacteria</taxon>
        <taxon>Pseudomonadati</taxon>
        <taxon>Pseudomonadota</taxon>
        <taxon>Gammaproteobacteria</taxon>
        <taxon>Pseudomonadales</taxon>
        <taxon>Marinobacteraceae</taxon>
        <taxon>Marinobacter</taxon>
    </lineage>
</organism>
<dbReference type="Proteomes" id="UP000036102">
    <property type="component" value="Unassembled WGS sequence"/>
</dbReference>
<feature type="transmembrane region" description="Helical" evidence="4">
    <location>
        <begin position="469"/>
        <end position="486"/>
    </location>
</feature>
<protein>
    <submittedName>
        <fullName evidence="6">Nitrate/nitrite transporter NarK</fullName>
    </submittedName>
</protein>
<evidence type="ECO:0000313" key="6">
    <source>
        <dbReference type="EMBL" id="KMQ72971.1"/>
    </source>
</evidence>
<evidence type="ECO:0000259" key="5">
    <source>
        <dbReference type="PROSITE" id="PS50850"/>
    </source>
</evidence>
<dbReference type="PANTHER" id="PTHR11360:SF317">
    <property type="entry name" value="MAJOR FACILITATOR SUPERFAMILY (MFS) PROFILE DOMAIN-CONTAINING PROTEIN-RELATED"/>
    <property type="match status" value="1"/>
</dbReference>
<feature type="transmembrane region" description="Helical" evidence="4">
    <location>
        <begin position="126"/>
        <end position="145"/>
    </location>
</feature>
<proteinExistence type="predicted"/>
<dbReference type="Pfam" id="PF07690">
    <property type="entry name" value="MFS_1"/>
    <property type="match status" value="1"/>
</dbReference>
<feature type="transmembrane region" description="Helical" evidence="4">
    <location>
        <begin position="96"/>
        <end position="114"/>
    </location>
</feature>
<feature type="transmembrane region" description="Helical" evidence="4">
    <location>
        <begin position="331"/>
        <end position="355"/>
    </location>
</feature>
<reference evidence="6 7" key="1">
    <citation type="submission" date="2015-06" db="EMBL/GenBank/DDBJ databases">
        <title>Marinobacter subterrani, a genetically tractable neutrophilic iron-oxidizing strain isolated from the Soudan Iron Mine.</title>
        <authorList>
            <person name="Bonis B.M."/>
            <person name="Gralnick J.A."/>
        </authorList>
    </citation>
    <scope>NUCLEOTIDE SEQUENCE [LARGE SCALE GENOMIC DNA]</scope>
    <source>
        <strain evidence="6 7">JG233</strain>
    </source>
</reference>
<evidence type="ECO:0000256" key="4">
    <source>
        <dbReference type="SAM" id="Phobius"/>
    </source>
</evidence>
<dbReference type="PATRIC" id="fig|1658765.3.peg.3433"/>
<comment type="caution">
    <text evidence="6">The sequence shown here is derived from an EMBL/GenBank/DDBJ whole genome shotgun (WGS) entry which is preliminary data.</text>
</comment>
<feature type="transmembrane region" description="Helical" evidence="4">
    <location>
        <begin position="523"/>
        <end position="547"/>
    </location>
</feature>
<feature type="transmembrane region" description="Helical" evidence="4">
    <location>
        <begin position="36"/>
        <end position="60"/>
    </location>
</feature>
<evidence type="ECO:0000256" key="2">
    <source>
        <dbReference type="ARBA" id="ARBA00022989"/>
    </source>
</evidence>
<keyword evidence="2 4" id="KW-1133">Transmembrane helix</keyword>
<dbReference type="EMBL" id="LFBU01000002">
    <property type="protein sequence ID" value="KMQ72971.1"/>
    <property type="molecule type" value="Genomic_DNA"/>
</dbReference>
<feature type="transmembrane region" description="Helical" evidence="4">
    <location>
        <begin position="151"/>
        <end position="170"/>
    </location>
</feature>
<feature type="transmembrane region" description="Helical" evidence="4">
    <location>
        <begin position="283"/>
        <end position="304"/>
    </location>
</feature>
<dbReference type="SUPFAM" id="SSF103473">
    <property type="entry name" value="MFS general substrate transporter"/>
    <property type="match status" value="1"/>
</dbReference>
<dbReference type="CDD" id="cd17353">
    <property type="entry name" value="MFS_OFA_like"/>
    <property type="match status" value="1"/>
</dbReference>
<dbReference type="Gene3D" id="1.20.1250.20">
    <property type="entry name" value="MFS general substrate transporter like domains"/>
    <property type="match status" value="2"/>
</dbReference>
<name>A0A0J7J4W7_9GAMM</name>
<dbReference type="RefSeq" id="WP_048497286.1">
    <property type="nucleotide sequence ID" value="NZ_LFBU01000002.1"/>
</dbReference>
<keyword evidence="1 4" id="KW-0812">Transmembrane</keyword>
<dbReference type="AlphaFoldDB" id="A0A0J7J4W7"/>
<sequence>MDGVTGDRVYDGEVSGSKPGFFDRENTIAGPNFNRWLVPTAALAIHLCIGMAYGFSVFWLPMANLIPASEVAASCGDIGLLQALTTTSCNWAVSHVTYTFGIFIAVLGISAALWGSWLEHAGPRKAGAIAALCWGGGMVVGGLGVMTHQLWLLYLGAGVLGGIGQGLGYITPVSTLIKWFPDRRGMATGFAIMGYGGGAMVGAPLAVWLMGSYSADGGKGVAATLITMGVIYFFVMMAGALGFRVPPNGWKPEGWQPSGSPSANSMITHGHVHLNKAWKTRQFWLIWGVLFLNVTAGIAVISMASPMLQDVFGGALVGLEEGGSLTAAQKAAVVAAAAGLVGLISLFNSVGRLFWASLSDKIGRKNTYFTFFVLGIIVYCLLPTWGHMGMAGMFVISICVILSMYGGGFATVPAYLADIFGTQMVGAIHGRLLTAWTAAGLVGPVIIALIREAQLDAGIDPALVYDRTLYIMAGLLFLGLICNSLIKPVDHSLHMTEEELAYERALQHDTGVAVDAQKAARGAFGMTGVLAWLAVGVPFLIGLYIAIAKAAALF</sequence>
<accession>A0A0J7J4W7</accession>
<dbReference type="PROSITE" id="PS50850">
    <property type="entry name" value="MFS"/>
    <property type="match status" value="1"/>
</dbReference>
<dbReference type="PANTHER" id="PTHR11360">
    <property type="entry name" value="MONOCARBOXYLATE TRANSPORTER"/>
    <property type="match status" value="1"/>
</dbReference>
<dbReference type="InterPro" id="IPR050327">
    <property type="entry name" value="Proton-linked_MCT"/>
</dbReference>
<dbReference type="InterPro" id="IPR011701">
    <property type="entry name" value="MFS"/>
</dbReference>
<dbReference type="InterPro" id="IPR020846">
    <property type="entry name" value="MFS_dom"/>
</dbReference>
<gene>
    <name evidence="6" type="ORF">Msub_20167</name>
</gene>
<dbReference type="STRING" id="1658765.Msub_20167"/>
<feature type="transmembrane region" description="Helical" evidence="4">
    <location>
        <begin position="391"/>
        <end position="416"/>
    </location>
</feature>
<keyword evidence="7" id="KW-1185">Reference proteome</keyword>
<feature type="transmembrane region" description="Helical" evidence="4">
    <location>
        <begin position="428"/>
        <end position="449"/>
    </location>
</feature>